<dbReference type="GO" id="GO:0046872">
    <property type="term" value="F:metal ion binding"/>
    <property type="evidence" value="ECO:0007669"/>
    <property type="project" value="UniProtKB-KW"/>
</dbReference>
<feature type="binding site" evidence="15">
    <location>
        <position position="136"/>
    </location>
    <ligand>
        <name>NAD(+)</name>
        <dbReference type="ChEBI" id="CHEBI:57540"/>
    </ligand>
</feature>
<dbReference type="CDD" id="cd17748">
    <property type="entry name" value="BRCT_DNA_ligase_like"/>
    <property type="match status" value="1"/>
</dbReference>
<evidence type="ECO:0000256" key="14">
    <source>
        <dbReference type="ARBA" id="ARBA00060881"/>
    </source>
</evidence>
<dbReference type="FunFam" id="1.10.150.20:FF:000006">
    <property type="entry name" value="DNA ligase"/>
    <property type="match status" value="1"/>
</dbReference>
<dbReference type="Gene3D" id="1.10.150.20">
    <property type="entry name" value="5' to 3' exonuclease, C-terminal subdomain"/>
    <property type="match status" value="2"/>
</dbReference>
<dbReference type="PROSITE" id="PS50172">
    <property type="entry name" value="BRCT"/>
    <property type="match status" value="1"/>
</dbReference>
<dbReference type="Pfam" id="PF01653">
    <property type="entry name" value="DNA_ligase_aden"/>
    <property type="match status" value="1"/>
</dbReference>
<evidence type="ECO:0000259" key="16">
    <source>
        <dbReference type="PROSITE" id="PS50172"/>
    </source>
</evidence>
<keyword evidence="12 15" id="KW-0464">Manganese</keyword>
<dbReference type="SMART" id="SM00292">
    <property type="entry name" value="BRCT"/>
    <property type="match status" value="1"/>
</dbReference>
<dbReference type="InterPro" id="IPR004150">
    <property type="entry name" value="NAD_DNA_ligase_OB"/>
</dbReference>
<dbReference type="FunFam" id="1.10.287.610:FF:000002">
    <property type="entry name" value="DNA ligase"/>
    <property type="match status" value="1"/>
</dbReference>
<dbReference type="CDD" id="cd00114">
    <property type="entry name" value="LIGANc"/>
    <property type="match status" value="1"/>
</dbReference>
<dbReference type="OrthoDB" id="9759736at2"/>
<evidence type="ECO:0000313" key="17">
    <source>
        <dbReference type="EMBL" id="KYO68745.1"/>
    </source>
</evidence>
<feature type="binding site" evidence="15">
    <location>
        <begin position="34"/>
        <end position="38"/>
    </location>
    <ligand>
        <name>NAD(+)</name>
        <dbReference type="ChEBI" id="CHEBI:57540"/>
    </ligand>
</feature>
<gene>
    <name evidence="15 17" type="primary">ligA</name>
    <name evidence="17" type="ORF">ATZ99_02640</name>
</gene>
<organism evidence="17 18">
    <name type="scientific">Thermovenabulum gondwanense</name>
    <dbReference type="NCBI Taxonomy" id="520767"/>
    <lineage>
        <taxon>Bacteria</taxon>
        <taxon>Bacillati</taxon>
        <taxon>Bacillota</taxon>
        <taxon>Clostridia</taxon>
        <taxon>Thermosediminibacterales</taxon>
        <taxon>Thermosediminibacteraceae</taxon>
        <taxon>Thermovenabulum</taxon>
    </lineage>
</organism>
<dbReference type="PANTHER" id="PTHR23389:SF9">
    <property type="entry name" value="DNA LIGASE"/>
    <property type="match status" value="1"/>
</dbReference>
<feature type="domain" description="BRCT" evidence="16">
    <location>
        <begin position="591"/>
        <end position="671"/>
    </location>
</feature>
<dbReference type="PIRSF" id="PIRSF001604">
    <property type="entry name" value="LigA"/>
    <property type="match status" value="1"/>
</dbReference>
<evidence type="ECO:0000256" key="13">
    <source>
        <dbReference type="ARBA" id="ARBA00034005"/>
    </source>
</evidence>
<feature type="binding site" evidence="15">
    <location>
        <position position="113"/>
    </location>
    <ligand>
        <name>NAD(+)</name>
        <dbReference type="ChEBI" id="CHEBI:57540"/>
    </ligand>
</feature>
<evidence type="ECO:0000256" key="1">
    <source>
        <dbReference type="ARBA" id="ARBA00004067"/>
    </source>
</evidence>
<proteinExistence type="inferred from homology"/>
<comment type="catalytic activity">
    <reaction evidence="13 15">
        <text>NAD(+) + (deoxyribonucleotide)n-3'-hydroxyl + 5'-phospho-(deoxyribonucleotide)m = (deoxyribonucleotide)n+m + AMP + beta-nicotinamide D-nucleotide.</text>
        <dbReference type="EC" id="6.5.1.2"/>
    </reaction>
</comment>
<dbReference type="GO" id="GO:0006281">
    <property type="term" value="P:DNA repair"/>
    <property type="evidence" value="ECO:0007669"/>
    <property type="project" value="UniProtKB-KW"/>
</dbReference>
<dbReference type="PROSITE" id="PS01056">
    <property type="entry name" value="DNA_LIGASE_N2"/>
    <property type="match status" value="1"/>
</dbReference>
<keyword evidence="11 15" id="KW-0234">DNA repair</keyword>
<protein>
    <recommendedName>
        <fullName evidence="3 15">DNA ligase</fullName>
        <ecNumber evidence="2 15">6.5.1.2</ecNumber>
    </recommendedName>
    <alternativeName>
        <fullName evidence="15">Polydeoxyribonucleotide synthase [NAD(+)]</fullName>
    </alternativeName>
</protein>
<keyword evidence="4 15" id="KW-0436">Ligase</keyword>
<dbReference type="PANTHER" id="PTHR23389">
    <property type="entry name" value="CHROMOSOME TRANSMISSION FIDELITY FACTOR 18"/>
    <property type="match status" value="1"/>
</dbReference>
<dbReference type="NCBIfam" id="TIGR00575">
    <property type="entry name" value="dnlj"/>
    <property type="match status" value="1"/>
</dbReference>
<dbReference type="InterPro" id="IPR001679">
    <property type="entry name" value="DNA_ligase"/>
</dbReference>
<feature type="binding site" evidence="15">
    <location>
        <position position="409"/>
    </location>
    <ligand>
        <name>Zn(2+)</name>
        <dbReference type="ChEBI" id="CHEBI:29105"/>
    </ligand>
</feature>
<keyword evidence="7 15" id="KW-0227">DNA damage</keyword>
<dbReference type="GO" id="GO:0003677">
    <property type="term" value="F:DNA binding"/>
    <property type="evidence" value="ECO:0007669"/>
    <property type="project" value="InterPro"/>
</dbReference>
<evidence type="ECO:0000256" key="15">
    <source>
        <dbReference type="HAMAP-Rule" id="MF_01588"/>
    </source>
</evidence>
<evidence type="ECO:0000256" key="3">
    <source>
        <dbReference type="ARBA" id="ARBA00013308"/>
    </source>
</evidence>
<dbReference type="SMART" id="SM00278">
    <property type="entry name" value="HhH1"/>
    <property type="match status" value="4"/>
</dbReference>
<feature type="binding site" evidence="15">
    <location>
        <position position="291"/>
    </location>
    <ligand>
        <name>NAD(+)</name>
        <dbReference type="ChEBI" id="CHEBI:57540"/>
    </ligand>
</feature>
<sequence>MDREKAKKRIAELREMINFHNKQYYVFDNPKITDSEFDNLMKELQRLEENFPEFITPDSPTQRVGGEPLSAFAQVVHRVPMMSLSNAYTREDLLDFNRKVEEIAGSKVEYVVELKIDGLAVSITYEDGIYKRAATRGDGEIGEDVTQNVRTIKSVPLKLEFPVDKKPRIIEVRGEVYLPKEDFKKLNEEREEEGLPLFANPRNAAAGSLRQLDPRITAKRPLNIFVYGIGYYEGIEFFTHFEILKFYEEVGLRVNPYAKLFDNFADVIDYCMSFAEKRHELPYEIDGMVIKVNSLELQRKLGYTAKSPRWAIAFKFPAEQKETTVEDIIVRVGRTGVLTPTAILKPVRLAGSTVSKATLHNVDYIKEKDIRIGDKVIVEKAGDIIPEIVKSLKEKRTGEEKEFVMPENCPECGEKVIRLAEEVAYRCTNPSCPAQVRRSIEHFVSRDAMDIRGMGPAIVNALLSNGLIKDAADIYYLKREDLIPLERMGEKSVANLLKAIEESKKRPLARLIYALGIPFIGEKSASILAENFSSLEDLMNASYEDLIKIPEIGEKMAQSIIAFFNNEGTKKFIVKLRNAGVNTKGEAEKKNKEGIFNGLTFVITGTLRNFSRSEIKELIESLGGKVTDSVSKKTDYLIVGEEPGSKFEKARNLGTKILNEEQFLELIKTEK</sequence>
<evidence type="ECO:0000256" key="9">
    <source>
        <dbReference type="ARBA" id="ARBA00022842"/>
    </source>
</evidence>
<feature type="binding site" evidence="15">
    <location>
        <position position="432"/>
    </location>
    <ligand>
        <name>Zn(2+)</name>
        <dbReference type="ChEBI" id="CHEBI:29105"/>
    </ligand>
</feature>
<dbReference type="Pfam" id="PF00533">
    <property type="entry name" value="BRCT"/>
    <property type="match status" value="1"/>
</dbReference>
<dbReference type="SMART" id="SM00532">
    <property type="entry name" value="LIGANc"/>
    <property type="match status" value="1"/>
</dbReference>
<dbReference type="Gene3D" id="6.20.10.30">
    <property type="match status" value="1"/>
</dbReference>
<feature type="binding site" evidence="15">
    <location>
        <position position="315"/>
    </location>
    <ligand>
        <name>NAD(+)</name>
        <dbReference type="ChEBI" id="CHEBI:57540"/>
    </ligand>
</feature>
<keyword evidence="8 15" id="KW-0862">Zinc</keyword>
<keyword evidence="18" id="KW-1185">Reference proteome</keyword>
<dbReference type="InterPro" id="IPR010994">
    <property type="entry name" value="RuvA_2-like"/>
</dbReference>
<evidence type="ECO:0000256" key="2">
    <source>
        <dbReference type="ARBA" id="ARBA00012722"/>
    </source>
</evidence>
<dbReference type="InterPro" id="IPR041663">
    <property type="entry name" value="DisA/LigA_HHH"/>
</dbReference>
<dbReference type="SUPFAM" id="SSF47781">
    <property type="entry name" value="RuvA domain 2-like"/>
    <property type="match status" value="1"/>
</dbReference>
<feature type="binding site" evidence="15">
    <location>
        <begin position="83"/>
        <end position="84"/>
    </location>
    <ligand>
        <name>NAD(+)</name>
        <dbReference type="ChEBI" id="CHEBI:57540"/>
    </ligand>
</feature>
<evidence type="ECO:0000256" key="11">
    <source>
        <dbReference type="ARBA" id="ARBA00023204"/>
    </source>
</evidence>
<dbReference type="InterPro" id="IPR033136">
    <property type="entry name" value="DNA_ligase_CS"/>
</dbReference>
<dbReference type="Gene3D" id="1.10.287.610">
    <property type="entry name" value="Helix hairpin bin"/>
    <property type="match status" value="1"/>
</dbReference>
<dbReference type="Proteomes" id="UP000075737">
    <property type="component" value="Unassembled WGS sequence"/>
</dbReference>
<keyword evidence="6 15" id="KW-0479">Metal-binding</keyword>
<feature type="binding site" evidence="15">
    <location>
        <position position="427"/>
    </location>
    <ligand>
        <name>Zn(2+)</name>
        <dbReference type="ChEBI" id="CHEBI:29105"/>
    </ligand>
</feature>
<reference evidence="17 18" key="1">
    <citation type="submission" date="2015-12" db="EMBL/GenBank/DDBJ databases">
        <title>Draft genome of Thermovenabulum gondwanense isolated from a red thermophilic microbial mat colonisisng an outflow channel of a bore well.</title>
        <authorList>
            <person name="Patel B.K."/>
        </authorList>
    </citation>
    <scope>NUCLEOTIDE SEQUENCE [LARGE SCALE GENOMIC DNA]</scope>
    <source>
        <strain evidence="17 18">R270</strain>
    </source>
</reference>
<feature type="binding site" evidence="15">
    <location>
        <position position="412"/>
    </location>
    <ligand>
        <name>Zn(2+)</name>
        <dbReference type="ChEBI" id="CHEBI:29105"/>
    </ligand>
</feature>
<dbReference type="Pfam" id="PF03119">
    <property type="entry name" value="DNA_ligase_ZBD"/>
    <property type="match status" value="1"/>
</dbReference>
<dbReference type="SUPFAM" id="SSF52113">
    <property type="entry name" value="BRCT domain"/>
    <property type="match status" value="1"/>
</dbReference>
<evidence type="ECO:0000256" key="10">
    <source>
        <dbReference type="ARBA" id="ARBA00023027"/>
    </source>
</evidence>
<comment type="similarity">
    <text evidence="14 15">Belongs to the NAD-dependent DNA ligase family. LigA subfamily.</text>
</comment>
<keyword evidence="5 15" id="KW-0235">DNA replication</keyword>
<comment type="caution">
    <text evidence="17">The sequence shown here is derived from an EMBL/GenBank/DDBJ whole genome shotgun (WGS) entry which is preliminary data.</text>
</comment>
<feature type="active site" description="N6-AMP-lysine intermediate" evidence="15">
    <location>
        <position position="115"/>
    </location>
</feature>
<evidence type="ECO:0000256" key="4">
    <source>
        <dbReference type="ARBA" id="ARBA00022598"/>
    </source>
</evidence>
<name>A0A162N3I0_9FIRM</name>
<dbReference type="InterPro" id="IPR001357">
    <property type="entry name" value="BRCT_dom"/>
</dbReference>
<dbReference type="Gene3D" id="3.30.470.30">
    <property type="entry name" value="DNA ligase/mRNA capping enzyme"/>
    <property type="match status" value="1"/>
</dbReference>
<dbReference type="Pfam" id="PF14520">
    <property type="entry name" value="HHH_5"/>
    <property type="match status" value="1"/>
</dbReference>
<dbReference type="FunFam" id="3.30.470.30:FF:000001">
    <property type="entry name" value="DNA ligase"/>
    <property type="match status" value="1"/>
</dbReference>
<dbReference type="SUPFAM" id="SSF50249">
    <property type="entry name" value="Nucleic acid-binding proteins"/>
    <property type="match status" value="1"/>
</dbReference>
<dbReference type="InterPro" id="IPR004149">
    <property type="entry name" value="Znf_DNAligase_C4"/>
</dbReference>
<feature type="binding site" evidence="15">
    <location>
        <position position="175"/>
    </location>
    <ligand>
        <name>NAD(+)</name>
        <dbReference type="ChEBI" id="CHEBI:57540"/>
    </ligand>
</feature>
<dbReference type="GO" id="GO:0003911">
    <property type="term" value="F:DNA ligase (NAD+) activity"/>
    <property type="evidence" value="ECO:0007669"/>
    <property type="project" value="UniProtKB-UniRule"/>
</dbReference>
<dbReference type="Pfam" id="PF03120">
    <property type="entry name" value="OB_DNA_ligase"/>
    <property type="match status" value="1"/>
</dbReference>
<dbReference type="InterPro" id="IPR036420">
    <property type="entry name" value="BRCT_dom_sf"/>
</dbReference>
<evidence type="ECO:0000256" key="6">
    <source>
        <dbReference type="ARBA" id="ARBA00022723"/>
    </source>
</evidence>
<accession>A0A162N3I0</accession>
<evidence type="ECO:0000313" key="18">
    <source>
        <dbReference type="Proteomes" id="UP000075737"/>
    </source>
</evidence>
<comment type="cofactor">
    <cofactor evidence="15">
        <name>Mg(2+)</name>
        <dbReference type="ChEBI" id="CHEBI:18420"/>
    </cofactor>
    <cofactor evidence="15">
        <name>Mn(2+)</name>
        <dbReference type="ChEBI" id="CHEBI:29035"/>
    </cofactor>
</comment>
<dbReference type="Gene3D" id="2.40.50.140">
    <property type="entry name" value="Nucleic acid-binding proteins"/>
    <property type="match status" value="1"/>
</dbReference>
<dbReference type="InterPro" id="IPR013839">
    <property type="entry name" value="DNAligase_adenylation"/>
</dbReference>
<dbReference type="Gene3D" id="3.40.50.10190">
    <property type="entry name" value="BRCT domain"/>
    <property type="match status" value="1"/>
</dbReference>
<dbReference type="EMBL" id="LOHZ01000015">
    <property type="protein sequence ID" value="KYO68745.1"/>
    <property type="molecule type" value="Genomic_DNA"/>
</dbReference>
<dbReference type="PATRIC" id="fig|520767.4.peg.263"/>
<dbReference type="NCBIfam" id="NF005932">
    <property type="entry name" value="PRK07956.1"/>
    <property type="match status" value="1"/>
</dbReference>
<dbReference type="FunFam" id="2.40.50.140:FF:000012">
    <property type="entry name" value="DNA ligase"/>
    <property type="match status" value="1"/>
</dbReference>
<dbReference type="HAMAP" id="MF_01588">
    <property type="entry name" value="DNA_ligase_A"/>
    <property type="match status" value="1"/>
</dbReference>
<keyword evidence="10 15" id="KW-0520">NAD</keyword>
<dbReference type="STRING" id="520767.ATZ99_02640"/>
<dbReference type="GO" id="GO:0006260">
    <property type="term" value="P:DNA replication"/>
    <property type="evidence" value="ECO:0007669"/>
    <property type="project" value="UniProtKB-KW"/>
</dbReference>
<dbReference type="AlphaFoldDB" id="A0A162N3I0"/>
<dbReference type="RefSeq" id="WP_068747435.1">
    <property type="nucleotide sequence ID" value="NZ_LOHZ01000015.1"/>
</dbReference>
<dbReference type="InterPro" id="IPR003583">
    <property type="entry name" value="Hlx-hairpin-Hlx_DNA-bd_motif"/>
</dbReference>
<comment type="function">
    <text evidence="1 15">DNA ligase that catalyzes the formation of phosphodiester linkages between 5'-phosphoryl and 3'-hydroxyl groups in double-stranded DNA using NAD as a coenzyme and as the energy source for the reaction. It is essential for DNA replication and repair of damaged DNA.</text>
</comment>
<evidence type="ECO:0000256" key="8">
    <source>
        <dbReference type="ARBA" id="ARBA00022833"/>
    </source>
</evidence>
<keyword evidence="9 15" id="KW-0460">Magnesium</keyword>
<evidence type="ECO:0000256" key="12">
    <source>
        <dbReference type="ARBA" id="ARBA00023211"/>
    </source>
</evidence>
<evidence type="ECO:0000256" key="7">
    <source>
        <dbReference type="ARBA" id="ARBA00022763"/>
    </source>
</evidence>
<evidence type="ECO:0000256" key="5">
    <source>
        <dbReference type="ARBA" id="ARBA00022705"/>
    </source>
</evidence>
<dbReference type="InterPro" id="IPR013840">
    <property type="entry name" value="DNAligase_N"/>
</dbReference>
<dbReference type="Pfam" id="PF12826">
    <property type="entry name" value="HHH_2"/>
    <property type="match status" value="1"/>
</dbReference>
<dbReference type="EC" id="6.5.1.2" evidence="2 15"/>
<dbReference type="SUPFAM" id="SSF56091">
    <property type="entry name" value="DNA ligase/mRNA capping enzyme, catalytic domain"/>
    <property type="match status" value="1"/>
</dbReference>
<dbReference type="InterPro" id="IPR012340">
    <property type="entry name" value="NA-bd_OB-fold"/>
</dbReference>
<dbReference type="FunFam" id="1.10.150.20:FF:000007">
    <property type="entry name" value="DNA ligase"/>
    <property type="match status" value="1"/>
</dbReference>